<proteinExistence type="inferred from homology"/>
<dbReference type="InterPro" id="IPR007129">
    <property type="entry name" value="Ubiqinol_cyt_c_chaperone_CPB3"/>
</dbReference>
<gene>
    <name evidence="4" type="ORF">CXZ10_02655</name>
</gene>
<evidence type="ECO:0000256" key="2">
    <source>
        <dbReference type="ARBA" id="ARBA00006436"/>
    </source>
</evidence>
<evidence type="ECO:0000259" key="3">
    <source>
        <dbReference type="Pfam" id="PF03981"/>
    </source>
</evidence>
<dbReference type="InterPro" id="IPR021150">
    <property type="entry name" value="Ubiq_cyt_c_chap"/>
</dbReference>
<evidence type="ECO:0000256" key="1">
    <source>
        <dbReference type="ARBA" id="ARBA00006407"/>
    </source>
</evidence>
<dbReference type="EMBL" id="PJNW01000002">
    <property type="protein sequence ID" value="PKR90302.1"/>
    <property type="molecule type" value="Genomic_DNA"/>
</dbReference>
<reference evidence="4 5" key="1">
    <citation type="submission" date="2017-12" db="EMBL/GenBank/DDBJ databases">
        <title>Anaerobic carbon monoxide metabolism by Pleomorphomonas carboxyditropha sp. nov., a new mesophilic hydrogenogenic carboxidotroph.</title>
        <authorList>
            <person name="Esquivel-Elizondo S."/>
            <person name="Krajmalnik-Brown R."/>
        </authorList>
    </citation>
    <scope>NUCLEOTIDE SEQUENCE [LARGE SCALE GENOMIC DNA]</scope>
    <source>
        <strain evidence="4 5">R5-392</strain>
    </source>
</reference>
<organism evidence="4 5">
    <name type="scientific">Pleomorphomonas diazotrophica</name>
    <dbReference type="NCBI Taxonomy" id="1166257"/>
    <lineage>
        <taxon>Bacteria</taxon>
        <taxon>Pseudomonadati</taxon>
        <taxon>Pseudomonadota</taxon>
        <taxon>Alphaproteobacteria</taxon>
        <taxon>Hyphomicrobiales</taxon>
        <taxon>Pleomorphomonadaceae</taxon>
        <taxon>Pleomorphomonas</taxon>
    </lineage>
</organism>
<protein>
    <submittedName>
        <fullName evidence="4">Ubiquinol-cytochrome C chaperone</fullName>
    </submittedName>
</protein>
<keyword evidence="5" id="KW-1185">Reference proteome</keyword>
<dbReference type="PANTHER" id="PTHR12184:SF1">
    <property type="entry name" value="UBIQUINOL-CYTOCHROME-C REDUCTASE COMPLEX ASSEMBLY FACTOR 1"/>
    <property type="match status" value="1"/>
</dbReference>
<dbReference type="PANTHER" id="PTHR12184">
    <property type="entry name" value="UBIQUINOL-CYTOCHROME C REDUCTASE COMPLEX ASSEMBLY FACTOR 1 FAMILY MEMBER"/>
    <property type="match status" value="1"/>
</dbReference>
<name>A0A2N3M098_9HYPH</name>
<comment type="similarity">
    <text evidence="2">Belongs to the UPF0174 family.</text>
</comment>
<dbReference type="Pfam" id="PF03981">
    <property type="entry name" value="Ubiq_cyt_C_chap"/>
    <property type="match status" value="1"/>
</dbReference>
<dbReference type="Proteomes" id="UP000233491">
    <property type="component" value="Unassembled WGS sequence"/>
</dbReference>
<feature type="domain" description="Ubiquinol-cytochrome c chaperone" evidence="3">
    <location>
        <begin position="77"/>
        <end position="213"/>
    </location>
</feature>
<sequence length="233" mass="25315">MLTLRLATWLPCARSRGNVNSRARCGFLSITVLESVFGEGNGKTMVFGLFRRKRSSRIAPLYEALMRASRQPVFYAELGVADTVEGRLEMLMLHVGLTVHRLSQETAGRETARRLSELFIDDMERSLRDIGYDDSGLKRRLKKVAGAFYGRAEATAAALASERPEALAETLLRNVYGDAAADPAHVARLAAHVTGFARGLADTPVDDLAAGDLPFSTQSPISAGEPAFSDIKS</sequence>
<comment type="caution">
    <text evidence="4">The sequence shown here is derived from an EMBL/GenBank/DDBJ whole genome shotgun (WGS) entry which is preliminary data.</text>
</comment>
<dbReference type="AlphaFoldDB" id="A0A2N3M098"/>
<comment type="similarity">
    <text evidence="1">Belongs to the CBP3 family.</text>
</comment>
<evidence type="ECO:0000313" key="4">
    <source>
        <dbReference type="EMBL" id="PKR90302.1"/>
    </source>
</evidence>
<evidence type="ECO:0000313" key="5">
    <source>
        <dbReference type="Proteomes" id="UP000233491"/>
    </source>
</evidence>
<accession>A0A2N3M098</accession>